<name>A0A7J0BIQ8_9BACT</name>
<evidence type="ECO:0000313" key="2">
    <source>
        <dbReference type="Proteomes" id="UP000503840"/>
    </source>
</evidence>
<comment type="caution">
    <text evidence="1">The sequence shown here is derived from an EMBL/GenBank/DDBJ whole genome shotgun (WGS) entry which is preliminary data.</text>
</comment>
<evidence type="ECO:0000313" key="1">
    <source>
        <dbReference type="EMBL" id="GFM33587.1"/>
    </source>
</evidence>
<proteinExistence type="predicted"/>
<protein>
    <recommendedName>
        <fullName evidence="3">Outer membrane protein beta-barrel domain-containing protein</fullName>
    </recommendedName>
</protein>
<keyword evidence="2" id="KW-1185">Reference proteome</keyword>
<dbReference type="RefSeq" id="WP_174405233.1">
    <property type="nucleotide sequence ID" value="NZ_BLVO01000013.1"/>
</dbReference>
<organism evidence="1 2">
    <name type="scientific">Desulfovibrio subterraneus</name>
    <dbReference type="NCBI Taxonomy" id="2718620"/>
    <lineage>
        <taxon>Bacteria</taxon>
        <taxon>Pseudomonadati</taxon>
        <taxon>Thermodesulfobacteriota</taxon>
        <taxon>Desulfovibrionia</taxon>
        <taxon>Desulfovibrionales</taxon>
        <taxon>Desulfovibrionaceae</taxon>
        <taxon>Desulfovibrio</taxon>
    </lineage>
</organism>
<evidence type="ECO:0008006" key="3">
    <source>
        <dbReference type="Google" id="ProtNLM"/>
    </source>
</evidence>
<reference evidence="1 2" key="1">
    <citation type="submission" date="2020-05" db="EMBL/GenBank/DDBJ databases">
        <title>Draft genome sequence of Desulfovibrio sp. strain HN2T.</title>
        <authorList>
            <person name="Ueno A."/>
            <person name="Tamazawa S."/>
            <person name="Tamamura S."/>
            <person name="Murakami T."/>
            <person name="Kiyama T."/>
            <person name="Inomata H."/>
            <person name="Amano Y."/>
            <person name="Miyakawa K."/>
            <person name="Tamaki H."/>
            <person name="Naganuma T."/>
            <person name="Kaneko K."/>
        </authorList>
    </citation>
    <scope>NUCLEOTIDE SEQUENCE [LARGE SCALE GENOMIC DNA]</scope>
    <source>
        <strain evidence="1 2">HN2</strain>
    </source>
</reference>
<dbReference type="Proteomes" id="UP000503840">
    <property type="component" value="Unassembled WGS sequence"/>
</dbReference>
<gene>
    <name evidence="1" type="ORF">DSM101010T_19520</name>
</gene>
<dbReference type="EMBL" id="BLVO01000013">
    <property type="protein sequence ID" value="GFM33587.1"/>
    <property type="molecule type" value="Genomic_DNA"/>
</dbReference>
<sequence length="63" mass="6829">MELSGWRVGVQGEYDIPQSLSIAGGLSYHFARTMRIYDSSGDEDKKLDVDGAPGISLGISYAF</sequence>
<accession>A0A7J0BIQ8</accession>
<dbReference type="AlphaFoldDB" id="A0A7J0BIQ8"/>